<evidence type="ECO:0000313" key="2">
    <source>
        <dbReference type="Proteomes" id="UP000324832"/>
    </source>
</evidence>
<reference evidence="1 2" key="1">
    <citation type="submission" date="2017-07" db="EMBL/GenBank/DDBJ databases">
        <authorList>
            <person name="Talla V."/>
            <person name="Backstrom N."/>
        </authorList>
    </citation>
    <scope>NUCLEOTIDE SEQUENCE [LARGE SCALE GENOMIC DNA]</scope>
</reference>
<evidence type="ECO:0000313" key="1">
    <source>
        <dbReference type="EMBL" id="VVC89485.1"/>
    </source>
</evidence>
<sequence length="114" mass="13208">VEVGYFSHVAESRLGSRRPIGSHYCGGLTEARARGKGAIEASSTRRIAVQVRSISRVCVCRKQVIRSKTEDVWKLLKNDGHEEWWRRELWTSLSSWQVYEEGLCMCWNIWRPSP</sequence>
<dbReference type="AlphaFoldDB" id="A0A5E4PW40"/>
<dbReference type="EMBL" id="FZQP02000559">
    <property type="protein sequence ID" value="VVC89485.1"/>
    <property type="molecule type" value="Genomic_DNA"/>
</dbReference>
<organism evidence="1 2">
    <name type="scientific">Leptidea sinapis</name>
    <dbReference type="NCBI Taxonomy" id="189913"/>
    <lineage>
        <taxon>Eukaryota</taxon>
        <taxon>Metazoa</taxon>
        <taxon>Ecdysozoa</taxon>
        <taxon>Arthropoda</taxon>
        <taxon>Hexapoda</taxon>
        <taxon>Insecta</taxon>
        <taxon>Pterygota</taxon>
        <taxon>Neoptera</taxon>
        <taxon>Endopterygota</taxon>
        <taxon>Lepidoptera</taxon>
        <taxon>Glossata</taxon>
        <taxon>Ditrysia</taxon>
        <taxon>Papilionoidea</taxon>
        <taxon>Pieridae</taxon>
        <taxon>Dismorphiinae</taxon>
        <taxon>Leptidea</taxon>
    </lineage>
</organism>
<accession>A0A5E4PW40</accession>
<name>A0A5E4PW40_9NEOP</name>
<proteinExistence type="predicted"/>
<gene>
    <name evidence="1" type="ORF">LSINAPIS_LOCUS2593</name>
</gene>
<keyword evidence="2" id="KW-1185">Reference proteome</keyword>
<protein>
    <submittedName>
        <fullName evidence="1">Uncharacterized protein</fullName>
    </submittedName>
</protein>
<dbReference type="Proteomes" id="UP000324832">
    <property type="component" value="Unassembled WGS sequence"/>
</dbReference>
<feature type="non-terminal residue" evidence="1">
    <location>
        <position position="1"/>
    </location>
</feature>